<keyword evidence="16" id="KW-0694">RNA-binding</keyword>
<keyword evidence="7" id="KW-0997">Cell inner membrane</keyword>
<proteinExistence type="inferred from homology"/>
<evidence type="ECO:0000256" key="6">
    <source>
        <dbReference type="ARBA" id="ARBA00022490"/>
    </source>
</evidence>
<evidence type="ECO:0000256" key="13">
    <source>
        <dbReference type="ARBA" id="ARBA00022759"/>
    </source>
</evidence>
<keyword evidence="15" id="KW-0460">Magnesium</keyword>
<evidence type="ECO:0000256" key="17">
    <source>
        <dbReference type="ARBA" id="ARBA00023136"/>
    </source>
</evidence>
<keyword evidence="10" id="KW-0540">Nuclease</keyword>
<feature type="domain" description="S1 motif" evidence="19">
    <location>
        <begin position="39"/>
        <end position="203"/>
    </location>
</feature>
<evidence type="ECO:0000256" key="7">
    <source>
        <dbReference type="ARBA" id="ARBA00022519"/>
    </source>
</evidence>
<dbReference type="Gene3D" id="2.40.50.140">
    <property type="entry name" value="Nucleic acid-binding proteins"/>
    <property type="match status" value="1"/>
</dbReference>
<evidence type="ECO:0000256" key="14">
    <source>
        <dbReference type="ARBA" id="ARBA00022801"/>
    </source>
</evidence>
<evidence type="ECO:0000313" key="20">
    <source>
        <dbReference type="EMBL" id="BFD46393.1"/>
    </source>
</evidence>
<dbReference type="GO" id="GO:0006364">
    <property type="term" value="P:rRNA processing"/>
    <property type="evidence" value="ECO:0007669"/>
    <property type="project" value="UniProtKB-KW"/>
</dbReference>
<evidence type="ECO:0000259" key="19">
    <source>
        <dbReference type="SMART" id="SM00316"/>
    </source>
</evidence>
<feature type="compositionally biased region" description="Polar residues" evidence="18">
    <location>
        <begin position="584"/>
        <end position="599"/>
    </location>
</feature>
<keyword evidence="13" id="KW-0255">Endonuclease</keyword>
<dbReference type="SMART" id="SM00316">
    <property type="entry name" value="S1"/>
    <property type="match status" value="1"/>
</dbReference>
<keyword evidence="9" id="KW-0819">tRNA processing</keyword>
<evidence type="ECO:0000256" key="3">
    <source>
        <dbReference type="ARBA" id="ARBA00005663"/>
    </source>
</evidence>
<dbReference type="NCBIfam" id="TIGR00757">
    <property type="entry name" value="RNaseEG"/>
    <property type="match status" value="1"/>
</dbReference>
<evidence type="ECO:0000256" key="8">
    <source>
        <dbReference type="ARBA" id="ARBA00022552"/>
    </source>
</evidence>
<feature type="region of interest" description="Disordered" evidence="18">
    <location>
        <begin position="579"/>
        <end position="632"/>
    </location>
</feature>
<dbReference type="InterPro" id="IPR012340">
    <property type="entry name" value="NA-bd_OB-fold"/>
</dbReference>
<protein>
    <recommendedName>
        <fullName evidence="4">Ribonuclease G</fullName>
    </recommendedName>
</protein>
<accession>A0AAT9G968</accession>
<name>A0AAT9G968_9RICK</name>
<keyword evidence="14" id="KW-0378">Hydrolase</keyword>
<dbReference type="GO" id="GO:0005737">
    <property type="term" value="C:cytoplasm"/>
    <property type="evidence" value="ECO:0007669"/>
    <property type="project" value="UniProtKB-SubCell"/>
</dbReference>
<dbReference type="InterPro" id="IPR003029">
    <property type="entry name" value="S1_domain"/>
</dbReference>
<keyword evidence="5" id="KW-1003">Cell membrane</keyword>
<dbReference type="GO" id="GO:0046872">
    <property type="term" value="F:metal ion binding"/>
    <property type="evidence" value="ECO:0007669"/>
    <property type="project" value="UniProtKB-KW"/>
</dbReference>
<dbReference type="Gene3D" id="3.40.1260.20">
    <property type="entry name" value="Ribonuclease E, catalytic domain"/>
    <property type="match status" value="1"/>
</dbReference>
<dbReference type="PANTHER" id="PTHR30001:SF1">
    <property type="entry name" value="RIBONUCLEASE E_G-LIKE PROTEIN, CHLOROPLASTIC"/>
    <property type="match status" value="1"/>
</dbReference>
<evidence type="ECO:0000256" key="12">
    <source>
        <dbReference type="ARBA" id="ARBA00022730"/>
    </source>
</evidence>
<dbReference type="GO" id="GO:0008033">
    <property type="term" value="P:tRNA processing"/>
    <property type="evidence" value="ECO:0007669"/>
    <property type="project" value="UniProtKB-KW"/>
</dbReference>
<comment type="subcellular location">
    <subcellularLocation>
        <location evidence="2">Cytoplasm</location>
    </subcellularLocation>
</comment>
<dbReference type="GO" id="GO:0016787">
    <property type="term" value="F:hydrolase activity"/>
    <property type="evidence" value="ECO:0007669"/>
    <property type="project" value="UniProtKB-KW"/>
</dbReference>
<comment type="similarity">
    <text evidence="3">Belongs to the RNase E/G family. RNase G subfamily.</text>
</comment>
<evidence type="ECO:0000256" key="2">
    <source>
        <dbReference type="ARBA" id="ARBA00004496"/>
    </source>
</evidence>
<evidence type="ECO:0000256" key="16">
    <source>
        <dbReference type="ARBA" id="ARBA00022884"/>
    </source>
</evidence>
<dbReference type="InterPro" id="IPR048583">
    <property type="entry name" value="RNase_E_G_thioredoxin-like"/>
</dbReference>
<dbReference type="Pfam" id="PF10150">
    <property type="entry name" value="RNase_E_G"/>
    <property type="match status" value="1"/>
</dbReference>
<dbReference type="AlphaFoldDB" id="A0AAT9G968"/>
<keyword evidence="8" id="KW-0698">rRNA processing</keyword>
<dbReference type="CDD" id="cd04453">
    <property type="entry name" value="S1_RNase_E"/>
    <property type="match status" value="1"/>
</dbReference>
<gene>
    <name evidence="20" type="ORF">DMENIID0002_10390</name>
</gene>
<dbReference type="GO" id="GO:0004519">
    <property type="term" value="F:endonuclease activity"/>
    <property type="evidence" value="ECO:0007669"/>
    <property type="project" value="UniProtKB-KW"/>
</dbReference>
<dbReference type="Pfam" id="PF20833">
    <property type="entry name" value="RNase_E_G_Thio"/>
    <property type="match status" value="1"/>
</dbReference>
<dbReference type="PANTHER" id="PTHR30001">
    <property type="entry name" value="RIBONUCLEASE"/>
    <property type="match status" value="1"/>
</dbReference>
<dbReference type="SUPFAM" id="SSF50249">
    <property type="entry name" value="Nucleic acid-binding proteins"/>
    <property type="match status" value="1"/>
</dbReference>
<feature type="compositionally biased region" description="Polar residues" evidence="18">
    <location>
        <begin position="698"/>
        <end position="708"/>
    </location>
</feature>
<keyword evidence="11" id="KW-0479">Metal-binding</keyword>
<organism evidence="20">
    <name type="scientific">Candidatus Tisiphia endosymbiont of Sergentomyia squamirostris</name>
    <dbReference type="NCBI Taxonomy" id="3113639"/>
    <lineage>
        <taxon>Bacteria</taxon>
        <taxon>Pseudomonadati</taxon>
        <taxon>Pseudomonadota</taxon>
        <taxon>Alphaproteobacteria</taxon>
        <taxon>Rickettsiales</taxon>
        <taxon>Rickettsiaceae</taxon>
        <taxon>Rickettsieae</taxon>
        <taxon>Candidatus Tisiphia</taxon>
    </lineage>
</organism>
<evidence type="ECO:0000256" key="1">
    <source>
        <dbReference type="ARBA" id="ARBA00001946"/>
    </source>
</evidence>
<evidence type="ECO:0000256" key="10">
    <source>
        <dbReference type="ARBA" id="ARBA00022722"/>
    </source>
</evidence>
<feature type="compositionally biased region" description="Basic and acidic residues" evidence="18">
    <location>
        <begin position="665"/>
        <end position="678"/>
    </location>
</feature>
<dbReference type="EMBL" id="AP029170">
    <property type="protein sequence ID" value="BFD46393.1"/>
    <property type="molecule type" value="Genomic_DNA"/>
</dbReference>
<comment type="cofactor">
    <cofactor evidence="1">
        <name>Mg(2+)</name>
        <dbReference type="ChEBI" id="CHEBI:18420"/>
    </cofactor>
</comment>
<keyword evidence="17" id="KW-0472">Membrane</keyword>
<dbReference type="InterPro" id="IPR004659">
    <property type="entry name" value="RNase_E/G"/>
</dbReference>
<keyword evidence="6" id="KW-0963">Cytoplasm</keyword>
<feature type="region of interest" description="Disordered" evidence="18">
    <location>
        <begin position="652"/>
        <end position="708"/>
    </location>
</feature>
<evidence type="ECO:0000256" key="15">
    <source>
        <dbReference type="ARBA" id="ARBA00022842"/>
    </source>
</evidence>
<dbReference type="InterPro" id="IPR019307">
    <property type="entry name" value="RNA-bd_AU-1/RNase_E/G"/>
</dbReference>
<reference evidence="20" key="1">
    <citation type="submission" date="2024-01" db="EMBL/GenBank/DDBJ databases">
        <title>Sequencing the genomes of a sandfly, Sergentomyia squamirostris, and its two endosymbionts.</title>
        <authorList>
            <person name="Itokawa K."/>
            <person name="Sanjoba C."/>
        </authorList>
    </citation>
    <scope>NUCLEOTIDE SEQUENCE</scope>
    <source>
        <strain evidence="20">RiSSQ</strain>
    </source>
</reference>
<feature type="compositionally biased region" description="Basic residues" evidence="18">
    <location>
        <begin position="684"/>
        <end position="694"/>
    </location>
</feature>
<dbReference type="GO" id="GO:0004540">
    <property type="term" value="F:RNA nuclease activity"/>
    <property type="evidence" value="ECO:0007669"/>
    <property type="project" value="InterPro"/>
</dbReference>
<evidence type="ECO:0000256" key="18">
    <source>
        <dbReference type="SAM" id="MobiDB-lite"/>
    </source>
</evidence>
<dbReference type="GO" id="GO:0019843">
    <property type="term" value="F:rRNA binding"/>
    <property type="evidence" value="ECO:0007669"/>
    <property type="project" value="UniProtKB-KW"/>
</dbReference>
<evidence type="ECO:0000256" key="4">
    <source>
        <dbReference type="ARBA" id="ARBA00017719"/>
    </source>
</evidence>
<keyword evidence="12" id="KW-0699">rRNA-binding</keyword>
<evidence type="ECO:0000256" key="9">
    <source>
        <dbReference type="ARBA" id="ARBA00022694"/>
    </source>
</evidence>
<sequence length="708" mass="80621">MSKKIIVDANFPNETRVVLLNHSNNIEDIEYETSIKQQIKGNIYLAKVIRVEPALQAAFIDYGPDKSGFLPFNEIHPYYYNVPVSDLKSLTSINKLQEISLLDITQDDFVESETKRDYNPIIDSEEIDLNAIERLVDEKIQVEFNLDVLDNDIETISVDKSDREEDNKQKQYKIQEVIKKGQVMLVQVTKEERANKGASFTTFISLAGKYCVLMANTPLQNGVSRKISNADERKRLKNIVSKITANNNSSGSSIIIRTAGAGCTTLDIKRDYDYLARLWNKIRENTLKSVAPCFIHEEDGLIQKVIRDMCDPTVKELIIQGSGAYQNAVKFMKDILPIDLAKLKEYKNKVPIFTKFAVEEQLAKLYQPVVALASGGYIVINPTEALISIDVNSGRATSEKNIEETALKTNLEAAREIARQIKLRDLSGLVVIDFIDMYEARNRRIVERSFKEFLSRDRARIQTAHISQFGLLEMSRQRLSPSFLESNSSICSYCNGKGLVRADESNAMLILRTVENEIFNENIDLVNIFANIHSVIYLLNNKRSEISLIEEKYNLKLKFHVDPSATSDNYSIEKIKLPKKSSHTETGNKPLIQNQSSNYQEEKSIKETPVPNKKKQKWKMPNKLETNSESNKDIEKIDKEVIDAIKETNKPVVVNESDNGDNDLDTNKSSRKYIEKKSNYSRPSRVRNYNKRKVNNNDSGQSQEVANS</sequence>
<evidence type="ECO:0000256" key="5">
    <source>
        <dbReference type="ARBA" id="ARBA00022475"/>
    </source>
</evidence>
<evidence type="ECO:0000256" key="11">
    <source>
        <dbReference type="ARBA" id="ARBA00022723"/>
    </source>
</evidence>